<reference evidence="2" key="1">
    <citation type="journal article" date="2020" name="Stud. Mycol.">
        <title>101 Dothideomycetes genomes: a test case for predicting lifestyles and emergence of pathogens.</title>
        <authorList>
            <person name="Haridas S."/>
            <person name="Albert R."/>
            <person name="Binder M."/>
            <person name="Bloem J."/>
            <person name="Labutti K."/>
            <person name="Salamov A."/>
            <person name="Andreopoulos B."/>
            <person name="Baker S."/>
            <person name="Barry K."/>
            <person name="Bills G."/>
            <person name="Bluhm B."/>
            <person name="Cannon C."/>
            <person name="Castanera R."/>
            <person name="Culley D."/>
            <person name="Daum C."/>
            <person name="Ezra D."/>
            <person name="Gonzalez J."/>
            <person name="Henrissat B."/>
            <person name="Kuo A."/>
            <person name="Liang C."/>
            <person name="Lipzen A."/>
            <person name="Lutzoni F."/>
            <person name="Magnuson J."/>
            <person name="Mondo S."/>
            <person name="Nolan M."/>
            <person name="Ohm R."/>
            <person name="Pangilinan J."/>
            <person name="Park H.-J."/>
            <person name="Ramirez L."/>
            <person name="Alfaro M."/>
            <person name="Sun H."/>
            <person name="Tritt A."/>
            <person name="Yoshinaga Y."/>
            <person name="Zwiers L.-H."/>
            <person name="Turgeon B."/>
            <person name="Goodwin S."/>
            <person name="Spatafora J."/>
            <person name="Crous P."/>
            <person name="Grigoriev I."/>
        </authorList>
    </citation>
    <scope>NUCLEOTIDE SEQUENCE</scope>
    <source>
        <strain evidence="2">CBS 109.77</strain>
    </source>
</reference>
<proteinExistence type="predicted"/>
<accession>A0A6A6XC30</accession>
<dbReference type="AlphaFoldDB" id="A0A6A6XC30"/>
<feature type="transmembrane region" description="Helical" evidence="1">
    <location>
        <begin position="171"/>
        <end position="193"/>
    </location>
</feature>
<dbReference type="Proteomes" id="UP000799757">
    <property type="component" value="Unassembled WGS sequence"/>
</dbReference>
<sequence length="223" mass="24791">MWQPHMRKIIFTCGLVLLPMLAFTLTIVGLVFSHSIKQGSDCAHEDLCPPSIPTNFTSGHNNLNYYVDFSATQLTFLASLSSTISFSLVSVLMALYAYSIASELLRMSQTQDQHGDLPTPYQTSMLVRVLNAELLSLWELGAVEGLRAVFKMRISTWRSDLKAPRLLRRTLVVFVSCLVASLLIQAADTYLHISTTAISMIRRSPETADTYLFSRAGSLVPQP</sequence>
<evidence type="ECO:0000313" key="3">
    <source>
        <dbReference type="Proteomes" id="UP000799757"/>
    </source>
</evidence>
<keyword evidence="1" id="KW-0472">Membrane</keyword>
<gene>
    <name evidence="2" type="ORF">K505DRAFT_325045</name>
</gene>
<evidence type="ECO:0000256" key="1">
    <source>
        <dbReference type="SAM" id="Phobius"/>
    </source>
</evidence>
<organism evidence="2 3">
    <name type="scientific">Melanomma pulvis-pyrius CBS 109.77</name>
    <dbReference type="NCBI Taxonomy" id="1314802"/>
    <lineage>
        <taxon>Eukaryota</taxon>
        <taxon>Fungi</taxon>
        <taxon>Dikarya</taxon>
        <taxon>Ascomycota</taxon>
        <taxon>Pezizomycotina</taxon>
        <taxon>Dothideomycetes</taxon>
        <taxon>Pleosporomycetidae</taxon>
        <taxon>Pleosporales</taxon>
        <taxon>Melanommataceae</taxon>
        <taxon>Melanomma</taxon>
    </lineage>
</organism>
<keyword evidence="1" id="KW-1133">Transmembrane helix</keyword>
<evidence type="ECO:0000313" key="2">
    <source>
        <dbReference type="EMBL" id="KAF2794006.1"/>
    </source>
</evidence>
<name>A0A6A6XC30_9PLEO</name>
<feature type="transmembrane region" description="Helical" evidence="1">
    <location>
        <begin position="74"/>
        <end position="98"/>
    </location>
</feature>
<dbReference type="EMBL" id="MU001906">
    <property type="protein sequence ID" value="KAF2794006.1"/>
    <property type="molecule type" value="Genomic_DNA"/>
</dbReference>
<dbReference type="OrthoDB" id="3344043at2759"/>
<feature type="transmembrane region" description="Helical" evidence="1">
    <location>
        <begin position="9"/>
        <end position="32"/>
    </location>
</feature>
<protein>
    <submittedName>
        <fullName evidence="2">Uncharacterized protein</fullName>
    </submittedName>
</protein>
<keyword evidence="3" id="KW-1185">Reference proteome</keyword>
<keyword evidence="1" id="KW-0812">Transmembrane</keyword>